<dbReference type="OrthoDB" id="7440550at2759"/>
<dbReference type="Pfam" id="PF21789">
    <property type="entry name" value="TNP-like_RNaseH_C"/>
    <property type="match status" value="1"/>
</dbReference>
<organism evidence="2 3">
    <name type="scientific">Oryctes borbonicus</name>
    <dbReference type="NCBI Taxonomy" id="1629725"/>
    <lineage>
        <taxon>Eukaryota</taxon>
        <taxon>Metazoa</taxon>
        <taxon>Ecdysozoa</taxon>
        <taxon>Arthropoda</taxon>
        <taxon>Hexapoda</taxon>
        <taxon>Insecta</taxon>
        <taxon>Pterygota</taxon>
        <taxon>Neoptera</taxon>
        <taxon>Endopterygota</taxon>
        <taxon>Coleoptera</taxon>
        <taxon>Polyphaga</taxon>
        <taxon>Scarabaeiformia</taxon>
        <taxon>Scarabaeidae</taxon>
        <taxon>Dynastinae</taxon>
        <taxon>Oryctes</taxon>
    </lineage>
</organism>
<evidence type="ECO:0000313" key="3">
    <source>
        <dbReference type="Proteomes" id="UP000051574"/>
    </source>
</evidence>
<keyword evidence="3" id="KW-1185">Reference proteome</keyword>
<dbReference type="InterPro" id="IPR048367">
    <property type="entry name" value="TNP-like_RNaseH_C"/>
</dbReference>
<proteinExistence type="predicted"/>
<evidence type="ECO:0000259" key="1">
    <source>
        <dbReference type="Pfam" id="PF21789"/>
    </source>
</evidence>
<dbReference type="Proteomes" id="UP000051574">
    <property type="component" value="Unassembled WGS sequence"/>
</dbReference>
<gene>
    <name evidence="2" type="ORF">AMK59_2455</name>
</gene>
<reference evidence="2 3" key="1">
    <citation type="submission" date="2015-09" db="EMBL/GenBank/DDBJ databases">
        <title>Draft genome of the scarab beetle Oryctes borbonicus.</title>
        <authorList>
            <person name="Meyer J.M."/>
            <person name="Markov G.V."/>
            <person name="Baskaran P."/>
            <person name="Herrmann M."/>
            <person name="Sommer R.J."/>
            <person name="Roedelsperger C."/>
        </authorList>
    </citation>
    <scope>NUCLEOTIDE SEQUENCE [LARGE SCALE GENOMIC DNA]</scope>
    <source>
        <strain evidence="2">OB123</strain>
        <tissue evidence="2">Whole animal</tissue>
    </source>
</reference>
<accession>A0A0T6BE60</accession>
<evidence type="ECO:0000313" key="2">
    <source>
        <dbReference type="EMBL" id="KRT85537.1"/>
    </source>
</evidence>
<feature type="domain" description="Transposable element P transposase-like RNase H C-terminal" evidence="1">
    <location>
        <begin position="47"/>
        <end position="79"/>
    </location>
</feature>
<comment type="caution">
    <text evidence="2">The sequence shown here is derived from an EMBL/GenBank/DDBJ whole genome shotgun (WGS) entry which is preliminary data.</text>
</comment>
<sequence length="252" mass="29109">MFYECKTTKKVSRPPTLKHWIDTISGMQYLWRKINSLGYKYLIPSHLNQASIENFFCRIRSYGICNTNPTRSNFANSFKTLIINNFTSTKSVSGNCEDDLSTKVFSNVRDLIQRRLGQEQIQQTIRLQISSDIDQQSVHLEAYVARKVLLMTKNCETCMSNLIGQDERSEHMLIIVQRFTNKHLLLPTTRFTSIFHHCATLVTKIFPELCINFNISKLSVDIVKSVDYSQIICIVHPNLKELIVTHRSAKIS</sequence>
<dbReference type="AlphaFoldDB" id="A0A0T6BE60"/>
<dbReference type="EMBL" id="LJIG01001403">
    <property type="protein sequence ID" value="KRT85537.1"/>
    <property type="molecule type" value="Genomic_DNA"/>
</dbReference>
<name>A0A0T6BE60_9SCAR</name>
<protein>
    <recommendedName>
        <fullName evidence="1">Transposable element P transposase-like RNase H C-terminal domain-containing protein</fullName>
    </recommendedName>
</protein>